<dbReference type="AlphaFoldDB" id="B9TM55"/>
<accession>B9TM55</accession>
<dbReference type="EMBL" id="EQ988167">
    <property type="protein sequence ID" value="EEF23060.1"/>
    <property type="molecule type" value="Genomic_DNA"/>
</dbReference>
<sequence length="118" mass="13068">MADVLLRRHAIALPFIPRAQHARGERWALEVAIESPVRLTSDQWRFDCLAVRQPAHGQHMQARTARIDVAARAYPLDAVETAIAVADDLRFAHVRSSEARLCALMIATSFCAYCGSVA</sequence>
<gene>
    <name evidence="1" type="ORF">RCOM_2139690</name>
</gene>
<name>B9TM55_RICCO</name>
<dbReference type="InParanoid" id="B9TM55"/>
<evidence type="ECO:0000313" key="2">
    <source>
        <dbReference type="Proteomes" id="UP000008311"/>
    </source>
</evidence>
<evidence type="ECO:0000313" key="1">
    <source>
        <dbReference type="EMBL" id="EEF23060.1"/>
    </source>
</evidence>
<dbReference type="Proteomes" id="UP000008311">
    <property type="component" value="Unassembled WGS sequence"/>
</dbReference>
<proteinExistence type="predicted"/>
<protein>
    <submittedName>
        <fullName evidence="1">Uncharacterized protein</fullName>
    </submittedName>
</protein>
<reference evidence="2" key="1">
    <citation type="journal article" date="2010" name="Nat. Biotechnol.">
        <title>Draft genome sequence of the oilseed species Ricinus communis.</title>
        <authorList>
            <person name="Chan A.P."/>
            <person name="Crabtree J."/>
            <person name="Zhao Q."/>
            <person name="Lorenzi H."/>
            <person name="Orvis J."/>
            <person name="Puiu D."/>
            <person name="Melake-Berhan A."/>
            <person name="Jones K.M."/>
            <person name="Redman J."/>
            <person name="Chen G."/>
            <person name="Cahoon E.B."/>
            <person name="Gedil M."/>
            <person name="Stanke M."/>
            <person name="Haas B.J."/>
            <person name="Wortman J.R."/>
            <person name="Fraser-Liggett C.M."/>
            <person name="Ravel J."/>
            <person name="Rabinowicz P.D."/>
        </authorList>
    </citation>
    <scope>NUCLEOTIDE SEQUENCE [LARGE SCALE GENOMIC DNA]</scope>
    <source>
        <strain evidence="2">cv. Hale</strain>
    </source>
</reference>
<keyword evidence="2" id="KW-1185">Reference proteome</keyword>
<organism evidence="1 2">
    <name type="scientific">Ricinus communis</name>
    <name type="common">Castor bean</name>
    <dbReference type="NCBI Taxonomy" id="3988"/>
    <lineage>
        <taxon>Eukaryota</taxon>
        <taxon>Viridiplantae</taxon>
        <taxon>Streptophyta</taxon>
        <taxon>Embryophyta</taxon>
        <taxon>Tracheophyta</taxon>
        <taxon>Spermatophyta</taxon>
        <taxon>Magnoliopsida</taxon>
        <taxon>eudicotyledons</taxon>
        <taxon>Gunneridae</taxon>
        <taxon>Pentapetalae</taxon>
        <taxon>rosids</taxon>
        <taxon>fabids</taxon>
        <taxon>Malpighiales</taxon>
        <taxon>Euphorbiaceae</taxon>
        <taxon>Acalyphoideae</taxon>
        <taxon>Acalypheae</taxon>
        <taxon>Ricinus</taxon>
    </lineage>
</organism>